<evidence type="ECO:0000256" key="1">
    <source>
        <dbReference type="SAM" id="Phobius"/>
    </source>
</evidence>
<comment type="caution">
    <text evidence="2">The sequence shown here is derived from an EMBL/GenBank/DDBJ whole genome shotgun (WGS) entry which is preliminary data.</text>
</comment>
<keyword evidence="1" id="KW-0812">Transmembrane</keyword>
<protein>
    <submittedName>
        <fullName evidence="2">Protein-lysine methyltransferase</fullName>
    </submittedName>
</protein>
<name>A0AAW2ZI53_9EUKA</name>
<keyword evidence="1" id="KW-0472">Membrane</keyword>
<evidence type="ECO:0000313" key="3">
    <source>
        <dbReference type="Proteomes" id="UP001431209"/>
    </source>
</evidence>
<evidence type="ECO:0000313" key="2">
    <source>
        <dbReference type="EMBL" id="KAL0488648.1"/>
    </source>
</evidence>
<keyword evidence="3" id="KW-1185">Reference proteome</keyword>
<keyword evidence="2" id="KW-0808">Transferase</keyword>
<dbReference type="AlphaFoldDB" id="A0AAW2ZI53"/>
<feature type="transmembrane region" description="Helical" evidence="1">
    <location>
        <begin position="75"/>
        <end position="94"/>
    </location>
</feature>
<reference evidence="2 3" key="1">
    <citation type="submission" date="2024-03" db="EMBL/GenBank/DDBJ databases">
        <title>The Acrasis kona genome and developmental transcriptomes reveal deep origins of eukaryotic multicellular pathways.</title>
        <authorList>
            <person name="Sheikh S."/>
            <person name="Fu C.-J."/>
            <person name="Brown M.W."/>
            <person name="Baldauf S.L."/>
        </authorList>
    </citation>
    <scope>NUCLEOTIDE SEQUENCE [LARGE SCALE GENOMIC DNA]</scope>
    <source>
        <strain evidence="2 3">ATCC MYA-3509</strain>
    </source>
</reference>
<organism evidence="2 3">
    <name type="scientific">Acrasis kona</name>
    <dbReference type="NCBI Taxonomy" id="1008807"/>
    <lineage>
        <taxon>Eukaryota</taxon>
        <taxon>Discoba</taxon>
        <taxon>Heterolobosea</taxon>
        <taxon>Tetramitia</taxon>
        <taxon>Eutetramitia</taxon>
        <taxon>Acrasidae</taxon>
        <taxon>Acrasis</taxon>
    </lineage>
</organism>
<feature type="transmembrane region" description="Helical" evidence="1">
    <location>
        <begin position="12"/>
        <end position="33"/>
    </location>
</feature>
<dbReference type="GO" id="GO:0032259">
    <property type="term" value="P:methylation"/>
    <property type="evidence" value="ECO:0007669"/>
    <property type="project" value="UniProtKB-KW"/>
</dbReference>
<gene>
    <name evidence="2" type="ORF">AKO1_015710</name>
</gene>
<dbReference type="EMBL" id="JAOPGA020001459">
    <property type="protein sequence ID" value="KAL0488648.1"/>
    <property type="molecule type" value="Genomic_DNA"/>
</dbReference>
<proteinExistence type="predicted"/>
<dbReference type="Proteomes" id="UP001431209">
    <property type="component" value="Unassembled WGS sequence"/>
</dbReference>
<dbReference type="GO" id="GO:0008168">
    <property type="term" value="F:methyltransferase activity"/>
    <property type="evidence" value="ECO:0007669"/>
    <property type="project" value="UniProtKB-KW"/>
</dbReference>
<feature type="transmembrane region" description="Helical" evidence="1">
    <location>
        <begin position="100"/>
        <end position="118"/>
    </location>
</feature>
<sequence>MSEDKRTFLKGMAKWCAISSVSAFTVTGLYSIARNQQRGKLYNAALWSSRAGYASAIYYCIDTTLKKYNIFDKRIIEHAISGAGTGAIISAVTTASLKNVLASSISMGTLSAISYLAYQQFVLWKINKALTKHGHLEQKSTMSQKMNNYAKNISDKFELPIWIKEPDPELKMITEEAGRYKAAREIEARKWREEQKQPENEKEI</sequence>
<accession>A0AAW2ZI53</accession>
<keyword evidence="1" id="KW-1133">Transmembrane helix</keyword>
<keyword evidence="2" id="KW-0489">Methyltransferase</keyword>